<name>A0ABU2C1E3_9ACTN</name>
<evidence type="ECO:0000256" key="2">
    <source>
        <dbReference type="ARBA" id="ARBA00023098"/>
    </source>
</evidence>
<evidence type="ECO:0000256" key="1">
    <source>
        <dbReference type="ARBA" id="ARBA00005254"/>
    </source>
</evidence>
<evidence type="ECO:0000313" key="5">
    <source>
        <dbReference type="EMBL" id="MDR7364465.1"/>
    </source>
</evidence>
<comment type="caution">
    <text evidence="5">The sequence shown here is derived from an EMBL/GenBank/DDBJ whole genome shotgun (WGS) entry which is preliminary data.</text>
</comment>
<organism evidence="5 6">
    <name type="scientific">Nocardioides marmoribigeumensis</name>
    <dbReference type="NCBI Taxonomy" id="433649"/>
    <lineage>
        <taxon>Bacteria</taxon>
        <taxon>Bacillati</taxon>
        <taxon>Actinomycetota</taxon>
        <taxon>Actinomycetes</taxon>
        <taxon>Propionibacteriales</taxon>
        <taxon>Nocardioidaceae</taxon>
        <taxon>Nocardioides</taxon>
    </lineage>
</organism>
<keyword evidence="6" id="KW-1185">Reference proteome</keyword>
<evidence type="ECO:0000256" key="3">
    <source>
        <dbReference type="ARBA" id="ARBA00023239"/>
    </source>
</evidence>
<dbReference type="Proteomes" id="UP001183648">
    <property type="component" value="Unassembled WGS sequence"/>
</dbReference>
<dbReference type="Pfam" id="PF00378">
    <property type="entry name" value="ECH_1"/>
    <property type="match status" value="1"/>
</dbReference>
<sequence length="264" mass="27927">MNPEILEAGGVRVDVADGVATVTLDRPDRRNAQTPSMWAALAHVGDSLPDDVRVVVLRGEGQSFSAGLDRRLIDGSGIEGEDDIPGLMSQSDDAIVDWVDVCQHGFTWLRDPRFISIAVVHGHAYGAGFQLALSCDYRIATPEAAFCMKESALGLVPDLTGTKPLVEAVGYSRALDLCATARVVGGEEAAAIGLVNVLTSAESLEDEVAAAVARFCGPPHGAVAATKQIVLAASENDLDSQRLLERRTQVGRLRDLARQLSGQA</sequence>
<comment type="similarity">
    <text evidence="1 4">Belongs to the enoyl-CoA hydratase/isomerase family.</text>
</comment>
<dbReference type="PANTHER" id="PTHR11941:SF169">
    <property type="entry name" value="(7AS)-7A-METHYL-1,5-DIOXO-2,3,5,6,7,7A-HEXAHYDRO-1H-INDENE-CARBOXYL-COA HYDROLASE"/>
    <property type="match status" value="1"/>
</dbReference>
<dbReference type="InterPro" id="IPR001753">
    <property type="entry name" value="Enoyl-CoA_hydra/iso"/>
</dbReference>
<keyword evidence="3" id="KW-0456">Lyase</keyword>
<dbReference type="InterPro" id="IPR029045">
    <property type="entry name" value="ClpP/crotonase-like_dom_sf"/>
</dbReference>
<evidence type="ECO:0000256" key="4">
    <source>
        <dbReference type="RuleBase" id="RU003707"/>
    </source>
</evidence>
<proteinExistence type="inferred from homology"/>
<reference evidence="5 6" key="1">
    <citation type="submission" date="2023-07" db="EMBL/GenBank/DDBJ databases">
        <title>Sequencing the genomes of 1000 actinobacteria strains.</title>
        <authorList>
            <person name="Klenk H.-P."/>
        </authorList>
    </citation>
    <scope>NUCLEOTIDE SEQUENCE [LARGE SCALE GENOMIC DNA]</scope>
    <source>
        <strain evidence="5 6">DSM 19426</strain>
    </source>
</reference>
<dbReference type="Gene3D" id="3.90.226.10">
    <property type="entry name" value="2-enoyl-CoA Hydratase, Chain A, domain 1"/>
    <property type="match status" value="1"/>
</dbReference>
<dbReference type="InterPro" id="IPR014748">
    <property type="entry name" value="Enoyl-CoA_hydra_C"/>
</dbReference>
<dbReference type="PROSITE" id="PS00166">
    <property type="entry name" value="ENOYL_COA_HYDRATASE"/>
    <property type="match status" value="1"/>
</dbReference>
<gene>
    <name evidence="5" type="ORF">J2S63_004018</name>
</gene>
<keyword evidence="2" id="KW-0443">Lipid metabolism</keyword>
<dbReference type="Gene3D" id="1.10.12.10">
    <property type="entry name" value="Lyase 2-enoyl-coa Hydratase, Chain A, domain 2"/>
    <property type="match status" value="1"/>
</dbReference>
<dbReference type="SUPFAM" id="SSF52096">
    <property type="entry name" value="ClpP/crotonase"/>
    <property type="match status" value="1"/>
</dbReference>
<protein>
    <submittedName>
        <fullName evidence="5">Enoyl-CoA hydratase/carnithine racemase</fullName>
    </submittedName>
</protein>
<dbReference type="CDD" id="cd06558">
    <property type="entry name" value="crotonase-like"/>
    <property type="match status" value="1"/>
</dbReference>
<evidence type="ECO:0000313" key="6">
    <source>
        <dbReference type="Proteomes" id="UP001183648"/>
    </source>
</evidence>
<accession>A0ABU2C1E3</accession>
<dbReference type="RefSeq" id="WP_310306146.1">
    <property type="nucleotide sequence ID" value="NZ_BAAAPS010000006.1"/>
</dbReference>
<dbReference type="PANTHER" id="PTHR11941">
    <property type="entry name" value="ENOYL-COA HYDRATASE-RELATED"/>
    <property type="match status" value="1"/>
</dbReference>
<dbReference type="InterPro" id="IPR018376">
    <property type="entry name" value="Enoyl-CoA_hyd/isom_CS"/>
</dbReference>
<dbReference type="EMBL" id="JAVDYG010000001">
    <property type="protein sequence ID" value="MDR7364465.1"/>
    <property type="molecule type" value="Genomic_DNA"/>
</dbReference>